<name>A0ABQ5RM84_9CHLO</name>
<keyword evidence="7" id="KW-0378">Hydrolase</keyword>
<dbReference type="InterPro" id="IPR008963">
    <property type="entry name" value="Purple_acid_Pase-like_N"/>
</dbReference>
<feature type="compositionally biased region" description="Pro residues" evidence="8">
    <location>
        <begin position="472"/>
        <end position="481"/>
    </location>
</feature>
<comment type="similarity">
    <text evidence="2 7">Belongs to the metallophosphoesterase superfamily. Purple acid phosphatase family.</text>
</comment>
<feature type="compositionally biased region" description="Acidic residues" evidence="8">
    <location>
        <begin position="435"/>
        <end position="451"/>
    </location>
</feature>
<dbReference type="SUPFAM" id="SSF49363">
    <property type="entry name" value="Purple acid phosphatase, N-terminal domain"/>
    <property type="match status" value="1"/>
</dbReference>
<keyword evidence="5" id="KW-0732">Signal</keyword>
<dbReference type="PANTHER" id="PTHR45778:SF7">
    <property type="entry name" value="PURPLE ACID PHOSPHATASE"/>
    <property type="match status" value="1"/>
</dbReference>
<evidence type="ECO:0000256" key="7">
    <source>
        <dbReference type="RuleBase" id="RU361203"/>
    </source>
</evidence>
<dbReference type="PANTHER" id="PTHR45778">
    <property type="entry name" value="PURPLE ACID PHOSPHATASE-RELATED"/>
    <property type="match status" value="1"/>
</dbReference>
<gene>
    <name evidence="12" type="ORF">VaNZ11_000448</name>
</gene>
<evidence type="ECO:0000256" key="2">
    <source>
        <dbReference type="ARBA" id="ARBA00008723"/>
    </source>
</evidence>
<dbReference type="InterPro" id="IPR015914">
    <property type="entry name" value="PAPs_N"/>
</dbReference>
<evidence type="ECO:0000256" key="8">
    <source>
        <dbReference type="SAM" id="MobiDB-lite"/>
    </source>
</evidence>
<evidence type="ECO:0000259" key="9">
    <source>
        <dbReference type="Pfam" id="PF00149"/>
    </source>
</evidence>
<keyword evidence="13" id="KW-1185">Reference proteome</keyword>
<dbReference type="CDD" id="cd00839">
    <property type="entry name" value="MPP_PAPs"/>
    <property type="match status" value="1"/>
</dbReference>
<dbReference type="EC" id="3.1.3.2" evidence="7"/>
<dbReference type="InterPro" id="IPR041792">
    <property type="entry name" value="MPP_PAP"/>
</dbReference>
<dbReference type="InterPro" id="IPR004843">
    <property type="entry name" value="Calcineurin-like_PHP"/>
</dbReference>
<evidence type="ECO:0000256" key="6">
    <source>
        <dbReference type="ARBA" id="ARBA00023180"/>
    </source>
</evidence>
<evidence type="ECO:0000256" key="3">
    <source>
        <dbReference type="ARBA" id="ARBA00011738"/>
    </source>
</evidence>
<feature type="non-terminal residue" evidence="12">
    <location>
        <position position="1"/>
    </location>
</feature>
<dbReference type="Gene3D" id="3.60.21.10">
    <property type="match status" value="2"/>
</dbReference>
<dbReference type="Pfam" id="PF00149">
    <property type="entry name" value="Metallophos"/>
    <property type="match status" value="2"/>
</dbReference>
<evidence type="ECO:0000256" key="4">
    <source>
        <dbReference type="ARBA" id="ARBA00022525"/>
    </source>
</evidence>
<proteinExistence type="inferred from homology"/>
<evidence type="ECO:0000256" key="5">
    <source>
        <dbReference type="ARBA" id="ARBA00022729"/>
    </source>
</evidence>
<feature type="region of interest" description="Disordered" evidence="8">
    <location>
        <begin position="435"/>
        <end position="454"/>
    </location>
</feature>
<feature type="domain" description="Purple acid phosphatase C-terminal" evidence="10">
    <location>
        <begin position="605"/>
        <end position="663"/>
    </location>
</feature>
<dbReference type="InterPro" id="IPR025733">
    <property type="entry name" value="PAPs_C"/>
</dbReference>
<dbReference type="SUPFAM" id="SSF56300">
    <property type="entry name" value="Metallo-dependent phosphatases"/>
    <property type="match status" value="2"/>
</dbReference>
<dbReference type="Pfam" id="PF14008">
    <property type="entry name" value="Metallophos_C"/>
    <property type="match status" value="1"/>
</dbReference>
<dbReference type="Gene3D" id="2.60.40.380">
    <property type="entry name" value="Purple acid phosphatase-like, N-terminal"/>
    <property type="match status" value="1"/>
</dbReference>
<dbReference type="EMBL" id="BSDZ01000003">
    <property type="protein sequence ID" value="GLI58698.1"/>
    <property type="molecule type" value="Genomic_DNA"/>
</dbReference>
<keyword evidence="4" id="KW-0964">Secreted</keyword>
<comment type="subcellular location">
    <subcellularLocation>
        <location evidence="1">Secreted</location>
    </subcellularLocation>
</comment>
<dbReference type="Proteomes" id="UP001165090">
    <property type="component" value="Unassembled WGS sequence"/>
</dbReference>
<feature type="domain" description="Purple acid phosphatase N-terminal" evidence="11">
    <location>
        <begin position="80"/>
        <end position="181"/>
    </location>
</feature>
<protein>
    <recommendedName>
        <fullName evidence="7">Purple acid phosphatase</fullName>
        <ecNumber evidence="7">3.1.3.2</ecNumber>
    </recommendedName>
</protein>
<sequence>RFTRKGIKLCAGRRHSRVVYLRLPFDEAMAQTGLGCAIHPLSTLTLICLLRFAVAARMVQTPQLTSSLGPDLQATQTCLPIEVHLAVSDDHRDIRATWRTQGTGCSSSVSYGLADPNGRRLRDKPPLQSGGSSYTISEELMCDAPATDRPFTVHMHTAVMSDLEPGALYWYSLGNKDSTWTFRVPPRTDADQRLSFIAFGDMGESKVKARKIPKAAATVKAILAEIDRRPVDLILHVGDLAYADGKFKVWDSFMAQIEPLASRVPYMIGIGNHEAGPCSSGNDLDPSGEGPYQPDWGNYGSESGGECGSMAAHRFVMPGQGNLEARGGAFAAAAAAAATAQVRTLTPADTATSKTATANAGERATRAGALVPGAVGSGPSALYRRALASSSVASAGIVQEEARLKAAAGMGKAELQPREGSGSVREEAMMRSEDYGDDAIGDQSDDDDEGQEEKFDAAAVGKAAGQAAAADMPPPVSPHPPHLTYRRNSPNPPFWYSFASGPVHFSMLSSEHDLEPGSTQQSWLESDLVAVDRCRTPWVIVMLHRPMYVVYPHKDNRVVGDHIRASIEDLLLDYQVDVVVSGHVHTYYRSCSAAGGKCVLDERKGIVHLVVGTAGHELSDVEDDQKDWCDEVINDWGFGRFDVDGDTLHFSFIRTGDGRVGDSLTLRAKVSRGDACDRVRGTGLMD</sequence>
<comment type="caution">
    <text evidence="12">The sequence shown here is derived from an EMBL/GenBank/DDBJ whole genome shotgun (WGS) entry which is preliminary data.</text>
</comment>
<feature type="compositionally biased region" description="Low complexity" evidence="8">
    <location>
        <begin position="460"/>
        <end position="470"/>
    </location>
</feature>
<reference evidence="12 13" key="1">
    <citation type="journal article" date="2023" name="IScience">
        <title>Expanded male sex-determining region conserved during the evolution of homothallism in the green alga Volvox.</title>
        <authorList>
            <person name="Yamamoto K."/>
            <person name="Matsuzaki R."/>
            <person name="Mahakham W."/>
            <person name="Heman W."/>
            <person name="Sekimoto H."/>
            <person name="Kawachi M."/>
            <person name="Minakuchi Y."/>
            <person name="Toyoda A."/>
            <person name="Nozaki H."/>
        </authorList>
    </citation>
    <scope>NUCLEOTIDE SEQUENCE [LARGE SCALE GENOMIC DNA]</scope>
    <source>
        <strain evidence="12 13">NIES-4468</strain>
    </source>
</reference>
<organism evidence="12 13">
    <name type="scientific">Volvox africanus</name>
    <dbReference type="NCBI Taxonomy" id="51714"/>
    <lineage>
        <taxon>Eukaryota</taxon>
        <taxon>Viridiplantae</taxon>
        <taxon>Chlorophyta</taxon>
        <taxon>core chlorophytes</taxon>
        <taxon>Chlorophyceae</taxon>
        <taxon>CS clade</taxon>
        <taxon>Chlamydomonadales</taxon>
        <taxon>Volvocaceae</taxon>
        <taxon>Volvox</taxon>
    </lineage>
</organism>
<evidence type="ECO:0000259" key="10">
    <source>
        <dbReference type="Pfam" id="PF14008"/>
    </source>
</evidence>
<feature type="region of interest" description="Disordered" evidence="8">
    <location>
        <begin position="460"/>
        <end position="485"/>
    </location>
</feature>
<accession>A0ABQ5RM84</accession>
<keyword evidence="6" id="KW-0325">Glycoprotein</keyword>
<evidence type="ECO:0000313" key="13">
    <source>
        <dbReference type="Proteomes" id="UP001165090"/>
    </source>
</evidence>
<evidence type="ECO:0000259" key="11">
    <source>
        <dbReference type="Pfam" id="PF16656"/>
    </source>
</evidence>
<comment type="catalytic activity">
    <reaction evidence="7">
        <text>a phosphate monoester + H2O = an alcohol + phosphate</text>
        <dbReference type="Rhea" id="RHEA:15017"/>
        <dbReference type="ChEBI" id="CHEBI:15377"/>
        <dbReference type="ChEBI" id="CHEBI:30879"/>
        <dbReference type="ChEBI" id="CHEBI:43474"/>
        <dbReference type="ChEBI" id="CHEBI:67140"/>
        <dbReference type="EC" id="3.1.3.2"/>
    </reaction>
</comment>
<dbReference type="InterPro" id="IPR029052">
    <property type="entry name" value="Metallo-depent_PP-like"/>
</dbReference>
<feature type="domain" description="Calcineurin-like phosphoesterase" evidence="9">
    <location>
        <begin position="512"/>
        <end position="587"/>
    </location>
</feature>
<comment type="subunit">
    <text evidence="3">Homodimer.</text>
</comment>
<dbReference type="Pfam" id="PF16656">
    <property type="entry name" value="Pur_ac_phosph_N"/>
    <property type="match status" value="1"/>
</dbReference>
<evidence type="ECO:0000313" key="12">
    <source>
        <dbReference type="EMBL" id="GLI58698.1"/>
    </source>
</evidence>
<evidence type="ECO:0000256" key="1">
    <source>
        <dbReference type="ARBA" id="ARBA00004613"/>
    </source>
</evidence>
<feature type="domain" description="Calcineurin-like phosphoesterase" evidence="9">
    <location>
        <begin position="196"/>
        <end position="295"/>
    </location>
</feature>